<dbReference type="Gene3D" id="3.80.10.10">
    <property type="entry name" value="Ribonuclease Inhibitor"/>
    <property type="match status" value="2"/>
</dbReference>
<dbReference type="GO" id="GO:0005524">
    <property type="term" value="F:ATP binding"/>
    <property type="evidence" value="ECO:0007669"/>
    <property type="project" value="UniProtKB-KW"/>
</dbReference>
<evidence type="ECO:0000259" key="8">
    <source>
        <dbReference type="Pfam" id="PF25019"/>
    </source>
</evidence>
<feature type="domain" description="Disease resistance protein At4g27190-like leucine-rich repeats" evidence="7">
    <location>
        <begin position="427"/>
        <end position="555"/>
    </location>
</feature>
<dbReference type="InterPro" id="IPR057135">
    <property type="entry name" value="At4g27190-like_LRR"/>
</dbReference>
<dbReference type="PANTHER" id="PTHR36766">
    <property type="entry name" value="PLANT BROAD-SPECTRUM MILDEW RESISTANCE PROTEIN RPW8"/>
    <property type="match status" value="1"/>
</dbReference>
<dbReference type="InterPro" id="IPR056789">
    <property type="entry name" value="LRR_R13L1-DRL21"/>
</dbReference>
<evidence type="ECO:0000256" key="2">
    <source>
        <dbReference type="ARBA" id="ARBA00022737"/>
    </source>
</evidence>
<reference evidence="9 10" key="1">
    <citation type="submission" date="2019-04" db="EMBL/GenBank/DDBJ databases">
        <title>An improved genome assembly and genetic linkage map for asparagus bean, Vigna unguiculata ssp. sesquipedialis.</title>
        <authorList>
            <person name="Xia Q."/>
            <person name="Zhang R."/>
            <person name="Dong Y."/>
        </authorList>
    </citation>
    <scope>NUCLEOTIDE SEQUENCE [LARGE SCALE GENOMIC DNA]</scope>
    <source>
        <tissue evidence="9">Leaf</tissue>
    </source>
</reference>
<keyword evidence="2" id="KW-0677">Repeat</keyword>
<dbReference type="CDD" id="cd14798">
    <property type="entry name" value="RX-CC_like"/>
    <property type="match status" value="1"/>
</dbReference>
<evidence type="ECO:0000259" key="6">
    <source>
        <dbReference type="Pfam" id="PF18052"/>
    </source>
</evidence>
<evidence type="ECO:0000313" key="10">
    <source>
        <dbReference type="Proteomes" id="UP000501690"/>
    </source>
</evidence>
<dbReference type="Proteomes" id="UP000501690">
    <property type="component" value="Linkage Group LG4"/>
</dbReference>
<dbReference type="EMBL" id="CP039348">
    <property type="protein sequence ID" value="QCD90572.1"/>
    <property type="molecule type" value="Genomic_DNA"/>
</dbReference>
<proteinExistence type="predicted"/>
<dbReference type="GO" id="GO:0006952">
    <property type="term" value="P:defense response"/>
    <property type="evidence" value="ECO:0007669"/>
    <property type="project" value="UniProtKB-KW"/>
</dbReference>
<evidence type="ECO:0000256" key="1">
    <source>
        <dbReference type="ARBA" id="ARBA00022614"/>
    </source>
</evidence>
<protein>
    <submittedName>
        <fullName evidence="9">Uncharacterized protein</fullName>
    </submittedName>
</protein>
<keyword evidence="4" id="KW-0611">Plant defense</keyword>
<dbReference type="PANTHER" id="PTHR36766:SF70">
    <property type="entry name" value="DISEASE RESISTANCE PROTEIN RGA4"/>
    <property type="match status" value="1"/>
</dbReference>
<organism evidence="9 10">
    <name type="scientific">Vigna unguiculata</name>
    <name type="common">Cowpea</name>
    <dbReference type="NCBI Taxonomy" id="3917"/>
    <lineage>
        <taxon>Eukaryota</taxon>
        <taxon>Viridiplantae</taxon>
        <taxon>Streptophyta</taxon>
        <taxon>Embryophyta</taxon>
        <taxon>Tracheophyta</taxon>
        <taxon>Spermatophyta</taxon>
        <taxon>Magnoliopsida</taxon>
        <taxon>eudicotyledons</taxon>
        <taxon>Gunneridae</taxon>
        <taxon>Pentapetalae</taxon>
        <taxon>rosids</taxon>
        <taxon>fabids</taxon>
        <taxon>Fabales</taxon>
        <taxon>Fabaceae</taxon>
        <taxon>Papilionoideae</taxon>
        <taxon>50 kb inversion clade</taxon>
        <taxon>NPAAA clade</taxon>
        <taxon>indigoferoid/millettioid clade</taxon>
        <taxon>Phaseoleae</taxon>
        <taxon>Vigna</taxon>
    </lineage>
</organism>
<sequence length="582" mass="66887">MAEAVLKAVLGSLTSLVATELGSFLAFSGEKEKLESMFTAINATLEDAEEKQFSDKAIKDWVGRLKDAAYELDDILDEFVYKQLWLEQKDEEEVKCCESEMVLCSSLSSLHPTNLYFRHNIVRRMKSDIETDQFGKVTSFKMHDLVHDLAQFVADEEVCCIKDDYVAPVLFERRRIHHLSDHQWNLHSTQLHQLKSLKTYVKSRTTDELSSDLLKCYSLRLLQLPDSLVRLKILQQLSLKGCVSLSRLAPHMRKLTSLRSLTMYLVGKGRGFLLEELGPLKLKGSLEIKHLEKVKSVNDAKETNMPSKELNKLTLTWDRFREEKFVGNDEEVLEALQPNTDTLRCLRVEGYLTYLELLFCENCVKLSELGKLPLLKRLDIVGAKYVKYVDEECYNGGVTFMALEHLLLCWLRRVLGIVQVLSRENGKNLFPRLSILEIDECPNFLVEDESLQGLHSLKKLEMYNCTKLKVGAGLQLLTYLEDLTIERCEEVEGLQHMTALKKLTLRDLPNIQFLPDCFGDLPLLRELHIVGCRKLLRLPTSLSLSSLNELRIVFCNSELKKRCEKEIGEDWPIIAHIPRLHV</sequence>
<dbReference type="Gene3D" id="1.20.5.4130">
    <property type="match status" value="1"/>
</dbReference>
<evidence type="ECO:0000256" key="3">
    <source>
        <dbReference type="ARBA" id="ARBA00022741"/>
    </source>
</evidence>
<keyword evidence="10" id="KW-1185">Reference proteome</keyword>
<accession>A0A4D6LNT1</accession>
<dbReference type="SUPFAM" id="SSF52058">
    <property type="entry name" value="L domain-like"/>
    <property type="match status" value="1"/>
</dbReference>
<dbReference type="Pfam" id="PF18052">
    <property type="entry name" value="Rx_N"/>
    <property type="match status" value="1"/>
</dbReference>
<dbReference type="Pfam" id="PF25019">
    <property type="entry name" value="LRR_R13L1-DRL21"/>
    <property type="match status" value="1"/>
</dbReference>
<dbReference type="Pfam" id="PF23247">
    <property type="entry name" value="LRR_RPS2"/>
    <property type="match status" value="1"/>
</dbReference>
<evidence type="ECO:0000256" key="5">
    <source>
        <dbReference type="ARBA" id="ARBA00022840"/>
    </source>
</evidence>
<name>A0A4D6LNT1_VIGUN</name>
<feature type="domain" description="Disease resistance N-terminal" evidence="6">
    <location>
        <begin position="5"/>
        <end position="90"/>
    </location>
</feature>
<evidence type="ECO:0000256" key="4">
    <source>
        <dbReference type="ARBA" id="ARBA00022821"/>
    </source>
</evidence>
<dbReference type="InterPro" id="IPR038005">
    <property type="entry name" value="RX-like_CC"/>
</dbReference>
<evidence type="ECO:0000313" key="9">
    <source>
        <dbReference type="EMBL" id="QCD90572.1"/>
    </source>
</evidence>
<gene>
    <name evidence="9" type="ORF">DEO72_LG4g1529</name>
</gene>
<dbReference type="AlphaFoldDB" id="A0A4D6LNT1"/>
<feature type="domain" description="R13L1/DRL21-like LRR repeat region" evidence="8">
    <location>
        <begin position="274"/>
        <end position="381"/>
    </location>
</feature>
<keyword evidence="3" id="KW-0547">Nucleotide-binding</keyword>
<dbReference type="InterPro" id="IPR032675">
    <property type="entry name" value="LRR_dom_sf"/>
</dbReference>
<keyword evidence="1" id="KW-0433">Leucine-rich repeat</keyword>
<evidence type="ECO:0000259" key="7">
    <source>
        <dbReference type="Pfam" id="PF23247"/>
    </source>
</evidence>
<keyword evidence="5" id="KW-0067">ATP-binding</keyword>
<dbReference type="InterPro" id="IPR041118">
    <property type="entry name" value="Rx_N"/>
</dbReference>